<dbReference type="Pfam" id="PF25853">
    <property type="entry name" value="DUF6311_C"/>
    <property type="match status" value="1"/>
</dbReference>
<keyword evidence="1" id="KW-1133">Transmembrane helix</keyword>
<feature type="transmembrane region" description="Helical" evidence="1">
    <location>
        <begin position="371"/>
        <end position="390"/>
    </location>
</feature>
<feature type="transmembrane region" description="Helical" evidence="1">
    <location>
        <begin position="292"/>
        <end position="312"/>
    </location>
</feature>
<dbReference type="Proteomes" id="UP000660885">
    <property type="component" value="Unassembled WGS sequence"/>
</dbReference>
<accession>A0ABS1U056</accession>
<evidence type="ECO:0008006" key="6">
    <source>
        <dbReference type="Google" id="ProtNLM"/>
    </source>
</evidence>
<feature type="domain" description="DUF6311" evidence="3">
    <location>
        <begin position="436"/>
        <end position="541"/>
    </location>
</feature>
<feature type="transmembrane region" description="Helical" evidence="1">
    <location>
        <begin position="227"/>
        <end position="245"/>
    </location>
</feature>
<gene>
    <name evidence="4" type="ORF">JMJ56_08595</name>
</gene>
<keyword evidence="1" id="KW-0812">Transmembrane</keyword>
<reference evidence="4 5" key="1">
    <citation type="submission" date="2021-01" db="EMBL/GenBank/DDBJ databases">
        <title>Belnapia mucosa sp. nov. and Belnapia arida sp. nov., isolated from the Tabernas Desert (Almeria, Spain).</title>
        <authorList>
            <person name="Molina-Menor E."/>
            <person name="Vidal-Verdu A."/>
            <person name="Calonge A."/>
            <person name="Satari L."/>
            <person name="Pereto J."/>
            <person name="Porcar M."/>
        </authorList>
    </citation>
    <scope>NUCLEOTIDE SEQUENCE [LARGE SCALE GENOMIC DNA]</scope>
    <source>
        <strain evidence="4 5">T18</strain>
    </source>
</reference>
<sequence length="551" mass="58067">MTAGKAWLGASLAALAGAAVVLAVFGLGPLNPHNQGWLLAGPLGPDPVQLWLGWSYFRAAPWLLPPGANPDYGMELGTAIYFADAIPLLALVLKALRGVVEVPQYVGPWLLACGILQGVLGWRLVGLATRNMLARVCGAGLLALQPMLINRMAGHTPLAGQWLLLAALLLALGRGQGAWHALRWAALLAVTALIHSYLIAMAMPLWAADWLRRAWLARGRVLVAEAAGVPLAVAGALWTGGFFLLRGGYDSGPGSGAGGYGTWNFDLLAYADGGLWSGLLPDLPDPGHWEAGSSYLGLGGLLLLAAGLAALLRRPVGLPRRLWPLAAALLALLAFAITPHVTVGGTGGVLFALPDRAMAVAGMLRNAERMVWPLSYALMLGAIALVARAWGGRRTGWLLLGLLALQWVDLQPGLERRHSFVAGAPAGVPPRLFDPFWAEAAGAYAQVRAVPAVNMGEGWESIARFAAQGGMPTDSVYMARVDEGRAAALRAKVAEILRSGAYEPGTLYILRDAESLALAEASHDPARDAILTADGYRVLAPGWRARPLARR</sequence>
<organism evidence="4 5">
    <name type="scientific">Belnapia arida</name>
    <dbReference type="NCBI Taxonomy" id="2804533"/>
    <lineage>
        <taxon>Bacteria</taxon>
        <taxon>Pseudomonadati</taxon>
        <taxon>Pseudomonadota</taxon>
        <taxon>Alphaproteobacteria</taxon>
        <taxon>Acetobacterales</taxon>
        <taxon>Roseomonadaceae</taxon>
        <taxon>Belnapia</taxon>
    </lineage>
</organism>
<evidence type="ECO:0000256" key="1">
    <source>
        <dbReference type="SAM" id="Phobius"/>
    </source>
</evidence>
<evidence type="ECO:0000313" key="4">
    <source>
        <dbReference type="EMBL" id="MBL6078062.1"/>
    </source>
</evidence>
<feature type="transmembrane region" description="Helical" evidence="1">
    <location>
        <begin position="105"/>
        <end position="125"/>
    </location>
</feature>
<keyword evidence="5" id="KW-1185">Reference proteome</keyword>
<feature type="transmembrane region" description="Helical" evidence="1">
    <location>
        <begin position="7"/>
        <end position="28"/>
    </location>
</feature>
<dbReference type="RefSeq" id="WP_202831210.1">
    <property type="nucleotide sequence ID" value="NZ_JAETWB010000002.1"/>
</dbReference>
<keyword evidence="1" id="KW-0472">Membrane</keyword>
<dbReference type="Pfam" id="PF19830">
    <property type="entry name" value="DUF6311"/>
    <property type="match status" value="1"/>
</dbReference>
<feature type="domain" description="DUF6311" evidence="2">
    <location>
        <begin position="14"/>
        <end position="411"/>
    </location>
</feature>
<name>A0ABS1U056_9PROT</name>
<evidence type="ECO:0000259" key="2">
    <source>
        <dbReference type="Pfam" id="PF19830"/>
    </source>
</evidence>
<comment type="caution">
    <text evidence="4">The sequence shown here is derived from an EMBL/GenBank/DDBJ whole genome shotgun (WGS) entry which is preliminary data.</text>
</comment>
<dbReference type="EMBL" id="JAETWB010000002">
    <property type="protein sequence ID" value="MBL6078062.1"/>
    <property type="molecule type" value="Genomic_DNA"/>
</dbReference>
<evidence type="ECO:0000313" key="5">
    <source>
        <dbReference type="Proteomes" id="UP000660885"/>
    </source>
</evidence>
<protein>
    <recommendedName>
        <fullName evidence="6">Dolichyl-phosphate-mannose-protein mannosyltransferase</fullName>
    </recommendedName>
</protein>
<proteinExistence type="predicted"/>
<evidence type="ECO:0000259" key="3">
    <source>
        <dbReference type="Pfam" id="PF25853"/>
    </source>
</evidence>
<dbReference type="InterPro" id="IPR046278">
    <property type="entry name" value="DUF6311"/>
</dbReference>
<feature type="transmembrane region" description="Helical" evidence="1">
    <location>
        <begin position="184"/>
        <end position="207"/>
    </location>
</feature>
<feature type="transmembrane region" description="Helical" evidence="1">
    <location>
        <begin position="155"/>
        <end position="172"/>
    </location>
</feature>
<dbReference type="InterPro" id="IPR058671">
    <property type="entry name" value="DUF6311_C"/>
</dbReference>
<feature type="transmembrane region" description="Helical" evidence="1">
    <location>
        <begin position="324"/>
        <end position="351"/>
    </location>
</feature>